<evidence type="ECO:0000313" key="1">
    <source>
        <dbReference type="EMBL" id="RWX47916.1"/>
    </source>
</evidence>
<organism evidence="1 2">
    <name type="scientific">Candidatus Electrothrix aarhusensis</name>
    <dbReference type="NCBI Taxonomy" id="1859131"/>
    <lineage>
        <taxon>Bacteria</taxon>
        <taxon>Pseudomonadati</taxon>
        <taxon>Thermodesulfobacteriota</taxon>
        <taxon>Desulfobulbia</taxon>
        <taxon>Desulfobulbales</taxon>
        <taxon>Desulfobulbaceae</taxon>
        <taxon>Candidatus Electrothrix</taxon>
    </lineage>
</organism>
<proteinExistence type="predicted"/>
<protein>
    <submittedName>
        <fullName evidence="1">Uncharacterized protein</fullName>
    </submittedName>
</protein>
<dbReference type="Proteomes" id="UP000287853">
    <property type="component" value="Unassembled WGS sequence"/>
</dbReference>
<reference evidence="1 2" key="1">
    <citation type="submission" date="2017-01" db="EMBL/GenBank/DDBJ databases">
        <title>The cable genome- insights into the physiology and evolution of filamentous bacteria capable of sulfide oxidation via long distance electron transfer.</title>
        <authorList>
            <person name="Schreiber L."/>
            <person name="Bjerg J.T."/>
            <person name="Boggild A."/>
            <person name="Van De Vossenberg J."/>
            <person name="Meysman F."/>
            <person name="Nielsen L.P."/>
            <person name="Schramm A."/>
            <person name="Kjeldsen K.U."/>
        </authorList>
    </citation>
    <scope>NUCLEOTIDE SEQUENCE [LARGE SCALE GENOMIC DNA]</scope>
    <source>
        <strain evidence="1">MCF</strain>
    </source>
</reference>
<name>A0A3S3UDV7_9BACT</name>
<dbReference type="EMBL" id="MTKO01000015">
    <property type="protein sequence ID" value="RWX47916.1"/>
    <property type="molecule type" value="Genomic_DNA"/>
</dbReference>
<sequence length="31" mass="3688">MGDQTTLTVKSQFWHLGRLLIRTFEGKHHYS</sequence>
<accession>A0A3S3UDV7</accession>
<keyword evidence="2" id="KW-1185">Reference proteome</keyword>
<evidence type="ECO:0000313" key="2">
    <source>
        <dbReference type="Proteomes" id="UP000287853"/>
    </source>
</evidence>
<gene>
    <name evidence="1" type="ORF">H206_05491</name>
</gene>
<dbReference type="AlphaFoldDB" id="A0A3S3UDV7"/>
<comment type="caution">
    <text evidence="1">The sequence shown here is derived from an EMBL/GenBank/DDBJ whole genome shotgun (WGS) entry which is preliminary data.</text>
</comment>